<accession>R0HPH2</accession>
<evidence type="ECO:0000256" key="1">
    <source>
        <dbReference type="ARBA" id="ARBA00022679"/>
    </source>
</evidence>
<dbReference type="GO" id="GO:0016747">
    <property type="term" value="F:acyltransferase activity, transferring groups other than amino-acyl groups"/>
    <property type="evidence" value="ECO:0007669"/>
    <property type="project" value="UniProtKB-ARBA"/>
</dbReference>
<dbReference type="KEGG" id="crb:17886447"/>
<sequence length="449" mass="50611">MVLNVIKISRVSPSTNSATPLVLPLTFFDLLWLKLNPIERVTFYKLTDLSHYSFFSTILPKLERSFSQVLSHFLPLSGHLRWNPQDPKPYVVVFPQDTVSLTVAETDTDFSRVSSKELRLETELRFLIPELEISSDSTSLLALQITLFPNQGFSIGFTTHHVIMDGKTALNFHNTWAHLCKYGTIPQDLDLPLVLDRKVINVPARLESKILQLLQDDKDDARTLKAPPAKDIEDVVRVTLELSQENIKKLKERAKNGSTRSDLYLSTFVVTYAYVLTCVIKARGGSVDRPVRFMYAADFRNRLDPPVPLTYFGNCVLPIDFYGYKAKTFLGDDGFVNGVEILSGSVRGLGSPSFESIWEVYEEGTRTMRLGTQVLTVTGSNHFGIYGFDFGWGRPVHTEIMSLYQNDEFSMSARRDDIGGVEIGVCLKKCEMDVFRGLFLGEMGLSMVS</sequence>
<dbReference type="InterPro" id="IPR023213">
    <property type="entry name" value="CAT-like_dom_sf"/>
</dbReference>
<reference evidence="4" key="1">
    <citation type="journal article" date="2013" name="Nat. Genet.">
        <title>The Capsella rubella genome and the genomic consequences of rapid mating system evolution.</title>
        <authorList>
            <person name="Slotte T."/>
            <person name="Hazzouri K.M."/>
            <person name="Agren J.A."/>
            <person name="Koenig D."/>
            <person name="Maumus F."/>
            <person name="Guo Y.L."/>
            <person name="Steige K."/>
            <person name="Platts A.E."/>
            <person name="Escobar J.S."/>
            <person name="Newman L.K."/>
            <person name="Wang W."/>
            <person name="Mandakova T."/>
            <person name="Vello E."/>
            <person name="Smith L.M."/>
            <person name="Henz S.R."/>
            <person name="Steffen J."/>
            <person name="Takuno S."/>
            <person name="Brandvain Y."/>
            <person name="Coop G."/>
            <person name="Andolfatto P."/>
            <person name="Hu T.T."/>
            <person name="Blanchette M."/>
            <person name="Clark R.M."/>
            <person name="Quesneville H."/>
            <person name="Nordborg M."/>
            <person name="Gaut B.S."/>
            <person name="Lysak M.A."/>
            <person name="Jenkins J."/>
            <person name="Grimwood J."/>
            <person name="Chapman J."/>
            <person name="Prochnik S."/>
            <person name="Shu S."/>
            <person name="Rokhsar D."/>
            <person name="Schmutz J."/>
            <person name="Weigel D."/>
            <person name="Wright S.I."/>
        </authorList>
    </citation>
    <scope>NUCLEOTIDE SEQUENCE [LARGE SCALE GENOMIC DNA]</scope>
    <source>
        <strain evidence="4">cv. Monte Gargano</strain>
    </source>
</reference>
<dbReference type="Gene3D" id="3.30.559.10">
    <property type="entry name" value="Chloramphenicol acetyltransferase-like domain"/>
    <property type="match status" value="2"/>
</dbReference>
<proteinExistence type="predicted"/>
<dbReference type="AlphaFoldDB" id="R0HPH2"/>
<dbReference type="EMBL" id="KB870809">
    <property type="protein sequence ID" value="EOA25853.1"/>
    <property type="molecule type" value="Genomic_DNA"/>
</dbReference>
<organism evidence="3 4">
    <name type="scientific">Capsella rubella</name>
    <dbReference type="NCBI Taxonomy" id="81985"/>
    <lineage>
        <taxon>Eukaryota</taxon>
        <taxon>Viridiplantae</taxon>
        <taxon>Streptophyta</taxon>
        <taxon>Embryophyta</taxon>
        <taxon>Tracheophyta</taxon>
        <taxon>Spermatophyta</taxon>
        <taxon>Magnoliopsida</taxon>
        <taxon>eudicotyledons</taxon>
        <taxon>Gunneridae</taxon>
        <taxon>Pentapetalae</taxon>
        <taxon>rosids</taxon>
        <taxon>malvids</taxon>
        <taxon>Brassicales</taxon>
        <taxon>Brassicaceae</taxon>
        <taxon>Camelineae</taxon>
        <taxon>Capsella</taxon>
    </lineage>
</organism>
<keyword evidence="4" id="KW-1185">Reference proteome</keyword>
<name>R0HPH2_9BRAS</name>
<dbReference type="PANTHER" id="PTHR31625">
    <property type="match status" value="1"/>
</dbReference>
<dbReference type="eggNOG" id="ENOG502QPXT">
    <property type="taxonomic scope" value="Eukaryota"/>
</dbReference>
<evidence type="ECO:0000313" key="3">
    <source>
        <dbReference type="EMBL" id="EOA25853.1"/>
    </source>
</evidence>
<dbReference type="Pfam" id="PF02458">
    <property type="entry name" value="Transferase"/>
    <property type="match status" value="1"/>
</dbReference>
<dbReference type="OrthoDB" id="1862401at2759"/>
<dbReference type="STRING" id="81985.R0HPH2"/>
<keyword evidence="1" id="KW-0808">Transferase</keyword>
<dbReference type="Proteomes" id="UP000029121">
    <property type="component" value="Unassembled WGS sequence"/>
</dbReference>
<evidence type="ECO:0000256" key="2">
    <source>
        <dbReference type="ARBA" id="ARBA00023315"/>
    </source>
</evidence>
<protein>
    <recommendedName>
        <fullName evidence="5">BAHD acyltransferase</fullName>
    </recommendedName>
</protein>
<evidence type="ECO:0008006" key="5">
    <source>
        <dbReference type="Google" id="ProtNLM"/>
    </source>
</evidence>
<dbReference type="InterPro" id="IPR051504">
    <property type="entry name" value="Plant_metabolite_acyltrans"/>
</dbReference>
<dbReference type="SUPFAM" id="SSF52777">
    <property type="entry name" value="CoA-dependent acyltransferases"/>
    <property type="match status" value="1"/>
</dbReference>
<gene>
    <name evidence="3" type="ORF">CARUB_v10019231mg</name>
</gene>
<keyword evidence="2" id="KW-0012">Acyltransferase</keyword>
<evidence type="ECO:0000313" key="4">
    <source>
        <dbReference type="Proteomes" id="UP000029121"/>
    </source>
</evidence>